<evidence type="ECO:0000256" key="2">
    <source>
        <dbReference type="ARBA" id="ARBA00022485"/>
    </source>
</evidence>
<gene>
    <name evidence="8" type="ORF">H9962_10260</name>
</gene>
<protein>
    <submittedName>
        <fullName evidence="8">4Fe-4S dicluster domain-containing protein</fullName>
    </submittedName>
</protein>
<evidence type="ECO:0000256" key="5">
    <source>
        <dbReference type="ARBA" id="ARBA00023004"/>
    </source>
</evidence>
<reference evidence="8" key="2">
    <citation type="submission" date="2021-04" db="EMBL/GenBank/DDBJ databases">
        <authorList>
            <person name="Gilroy R."/>
        </authorList>
    </citation>
    <scope>NUCLEOTIDE SEQUENCE</scope>
    <source>
        <strain evidence="8">CHK186-16707</strain>
    </source>
</reference>
<dbReference type="InterPro" id="IPR017896">
    <property type="entry name" value="4Fe4S_Fe-S-bd"/>
</dbReference>
<dbReference type="EMBL" id="DXAN01000032">
    <property type="protein sequence ID" value="HJA09551.1"/>
    <property type="molecule type" value="Genomic_DNA"/>
</dbReference>
<accession>A0A9D2HG64</accession>
<comment type="caution">
    <text evidence="8">The sequence shown here is derived from an EMBL/GenBank/DDBJ whole genome shotgun (WGS) entry which is preliminary data.</text>
</comment>
<evidence type="ECO:0000256" key="6">
    <source>
        <dbReference type="ARBA" id="ARBA00023014"/>
    </source>
</evidence>
<feature type="domain" description="4Fe-4S ferredoxin-type" evidence="7">
    <location>
        <begin position="5"/>
        <end position="35"/>
    </location>
</feature>
<dbReference type="PANTHER" id="PTHR43545:SF6">
    <property type="entry name" value="FORMATE DEHYDROGENASE, NITRATE-INDUCIBLE, IRON-SULFUR SUBUNIT"/>
    <property type="match status" value="1"/>
</dbReference>
<dbReference type="SUPFAM" id="SSF54862">
    <property type="entry name" value="4Fe-4S ferredoxins"/>
    <property type="match status" value="1"/>
</dbReference>
<dbReference type="GO" id="GO:0030313">
    <property type="term" value="C:cell envelope"/>
    <property type="evidence" value="ECO:0007669"/>
    <property type="project" value="UniProtKB-SubCell"/>
</dbReference>
<dbReference type="GO" id="GO:0051539">
    <property type="term" value="F:4 iron, 4 sulfur cluster binding"/>
    <property type="evidence" value="ECO:0007669"/>
    <property type="project" value="UniProtKB-KW"/>
</dbReference>
<dbReference type="Proteomes" id="UP000824225">
    <property type="component" value="Unassembled WGS sequence"/>
</dbReference>
<evidence type="ECO:0000256" key="4">
    <source>
        <dbReference type="ARBA" id="ARBA00022737"/>
    </source>
</evidence>
<dbReference type="Pfam" id="PF13247">
    <property type="entry name" value="Fer4_11"/>
    <property type="match status" value="1"/>
</dbReference>
<evidence type="ECO:0000256" key="3">
    <source>
        <dbReference type="ARBA" id="ARBA00022723"/>
    </source>
</evidence>
<evidence type="ECO:0000313" key="9">
    <source>
        <dbReference type="Proteomes" id="UP000824225"/>
    </source>
</evidence>
<keyword evidence="3" id="KW-0479">Metal-binding</keyword>
<dbReference type="InterPro" id="IPR051555">
    <property type="entry name" value="FDH_Electron_Transfer_Unit"/>
</dbReference>
<keyword evidence="4" id="KW-0677">Repeat</keyword>
<comment type="subcellular location">
    <subcellularLocation>
        <location evidence="1">Cell envelope</location>
    </subcellularLocation>
</comment>
<name>A0A9D2HG64_9BACT</name>
<dbReference type="Gene3D" id="3.30.70.20">
    <property type="match status" value="2"/>
</dbReference>
<organism evidence="8 9">
    <name type="scientific">Candidatus Mailhella merdigallinarum</name>
    <dbReference type="NCBI Taxonomy" id="2838658"/>
    <lineage>
        <taxon>Bacteria</taxon>
        <taxon>Pseudomonadati</taxon>
        <taxon>Thermodesulfobacteriota</taxon>
        <taxon>Desulfovibrionia</taxon>
        <taxon>Desulfovibrionales</taxon>
        <taxon>Desulfovibrionaceae</taxon>
        <taxon>Mailhella</taxon>
    </lineage>
</organism>
<evidence type="ECO:0000259" key="7">
    <source>
        <dbReference type="PROSITE" id="PS51379"/>
    </source>
</evidence>
<dbReference type="GO" id="GO:0046872">
    <property type="term" value="F:metal ion binding"/>
    <property type="evidence" value="ECO:0007669"/>
    <property type="project" value="UniProtKB-KW"/>
</dbReference>
<dbReference type="PROSITE" id="PS51379">
    <property type="entry name" value="4FE4S_FER_2"/>
    <property type="match status" value="1"/>
</dbReference>
<sequence length="214" mass="23827">MADGKSIMVDVSRCTGCRGCQIACKQWNELPATETRQTGSYQNPPDMNADTWKVVRFHDGRGEDGKPYWNFFSDMCRHCLAPGCLSGAVGDEMIQDEETGAVVYVGDTSQSDFDIALESCPYHIPRRDEKTGQIRKCVMCIDRIKDGLKPACVASCPTGAMEFGERDEILKKVEARVAELKKTFPKAKAVDPNDVRVIYIITDDPAHYAEYVEA</sequence>
<keyword evidence="2" id="KW-0004">4Fe-4S</keyword>
<evidence type="ECO:0000256" key="1">
    <source>
        <dbReference type="ARBA" id="ARBA00004196"/>
    </source>
</evidence>
<proteinExistence type="predicted"/>
<reference evidence="8" key="1">
    <citation type="journal article" date="2021" name="PeerJ">
        <title>Extensive microbial diversity within the chicken gut microbiome revealed by metagenomics and culture.</title>
        <authorList>
            <person name="Gilroy R."/>
            <person name="Ravi A."/>
            <person name="Getino M."/>
            <person name="Pursley I."/>
            <person name="Horton D.L."/>
            <person name="Alikhan N.F."/>
            <person name="Baker D."/>
            <person name="Gharbi K."/>
            <person name="Hall N."/>
            <person name="Watson M."/>
            <person name="Adriaenssens E.M."/>
            <person name="Foster-Nyarko E."/>
            <person name="Jarju S."/>
            <person name="Secka A."/>
            <person name="Antonio M."/>
            <person name="Oren A."/>
            <person name="Chaudhuri R.R."/>
            <person name="La Ragione R."/>
            <person name="Hildebrand F."/>
            <person name="Pallen M.J."/>
        </authorList>
    </citation>
    <scope>NUCLEOTIDE SEQUENCE</scope>
    <source>
        <strain evidence="8">CHK186-16707</strain>
    </source>
</reference>
<dbReference type="CDD" id="cd10559">
    <property type="entry name" value="W-FDH"/>
    <property type="match status" value="1"/>
</dbReference>
<dbReference type="AlphaFoldDB" id="A0A9D2HG64"/>
<keyword evidence="6" id="KW-0411">Iron-sulfur</keyword>
<keyword evidence="5" id="KW-0408">Iron</keyword>
<dbReference type="PANTHER" id="PTHR43545">
    <property type="entry name" value="FORMATE DEHYDROGENASE, NITRATE-INDUCIBLE, IRON-SULFUR SUBUNIT"/>
    <property type="match status" value="1"/>
</dbReference>
<evidence type="ECO:0000313" key="8">
    <source>
        <dbReference type="EMBL" id="HJA09551.1"/>
    </source>
</evidence>